<dbReference type="CDD" id="cd00056">
    <property type="entry name" value="ENDO3c"/>
    <property type="match status" value="1"/>
</dbReference>
<dbReference type="SUPFAM" id="SSF48150">
    <property type="entry name" value="DNA-glycosylase"/>
    <property type="match status" value="1"/>
</dbReference>
<keyword evidence="4" id="KW-0411">Iron-sulfur</keyword>
<dbReference type="PANTHER" id="PTHR10359">
    <property type="entry name" value="A/G-SPECIFIC ADENINE GLYCOSYLASE/ENDONUCLEASE III"/>
    <property type="match status" value="1"/>
</dbReference>
<dbReference type="Gene3D" id="1.10.340.30">
    <property type="entry name" value="Hypothetical protein, domain 2"/>
    <property type="match status" value="1"/>
</dbReference>
<dbReference type="EMBL" id="CAADEX010000065">
    <property type="protein sequence ID" value="VFJ57339.1"/>
    <property type="molecule type" value="Genomic_DNA"/>
</dbReference>
<dbReference type="PIRSF" id="PIRSF001435">
    <property type="entry name" value="Nth"/>
    <property type="match status" value="1"/>
</dbReference>
<evidence type="ECO:0000259" key="5">
    <source>
        <dbReference type="SMART" id="SM00478"/>
    </source>
</evidence>
<dbReference type="GO" id="GO:0051539">
    <property type="term" value="F:4 iron, 4 sulfur cluster binding"/>
    <property type="evidence" value="ECO:0007669"/>
    <property type="project" value="UniProtKB-KW"/>
</dbReference>
<evidence type="ECO:0000313" key="6">
    <source>
        <dbReference type="EMBL" id="VFJ51543.1"/>
    </source>
</evidence>
<evidence type="ECO:0000256" key="3">
    <source>
        <dbReference type="ARBA" id="ARBA00023004"/>
    </source>
</evidence>
<organism evidence="7">
    <name type="scientific">Candidatus Kentrum sp. DK</name>
    <dbReference type="NCBI Taxonomy" id="2126562"/>
    <lineage>
        <taxon>Bacteria</taxon>
        <taxon>Pseudomonadati</taxon>
        <taxon>Pseudomonadota</taxon>
        <taxon>Gammaproteobacteria</taxon>
        <taxon>Candidatus Kentrum</taxon>
    </lineage>
</organism>
<gene>
    <name evidence="7" type="ORF">BECKDK2373B_GA0170837_106520</name>
    <name evidence="6" type="ORF">BECKDK2373C_GA0170839_103215</name>
</gene>
<dbReference type="GO" id="GO:0046872">
    <property type="term" value="F:metal ion binding"/>
    <property type="evidence" value="ECO:0007669"/>
    <property type="project" value="UniProtKB-KW"/>
</dbReference>
<keyword evidence="1" id="KW-0004">4Fe-4S</keyword>
<dbReference type="Pfam" id="PF00730">
    <property type="entry name" value="HhH-GPD"/>
    <property type="match status" value="1"/>
</dbReference>
<dbReference type="SMART" id="SM00478">
    <property type="entry name" value="ENDO3c"/>
    <property type="match status" value="1"/>
</dbReference>
<evidence type="ECO:0000256" key="4">
    <source>
        <dbReference type="ARBA" id="ARBA00023014"/>
    </source>
</evidence>
<dbReference type="InterPro" id="IPR003265">
    <property type="entry name" value="HhH-GPD_domain"/>
</dbReference>
<keyword evidence="3" id="KW-0408">Iron</keyword>
<protein>
    <submittedName>
        <fullName evidence="7">DNA-3-methyladenine glycosylase III</fullName>
    </submittedName>
</protein>
<dbReference type="EMBL" id="CAADEY010000032">
    <property type="protein sequence ID" value="VFJ51543.1"/>
    <property type="molecule type" value="Genomic_DNA"/>
</dbReference>
<reference evidence="7" key="1">
    <citation type="submission" date="2019-02" db="EMBL/GenBank/DDBJ databases">
        <authorList>
            <person name="Gruber-Vodicka R. H."/>
            <person name="Seah K. B. B."/>
        </authorList>
    </citation>
    <scope>NUCLEOTIDE SEQUENCE</scope>
    <source>
        <strain evidence="6">BECK_DK161</strain>
        <strain evidence="7">BECK_DK47</strain>
    </source>
</reference>
<dbReference type="PANTHER" id="PTHR10359:SF19">
    <property type="entry name" value="DNA REPAIR GLYCOSYLASE MJ1434-RELATED"/>
    <property type="match status" value="1"/>
</dbReference>
<dbReference type="InterPro" id="IPR023170">
    <property type="entry name" value="HhH_base_excis_C"/>
</dbReference>
<evidence type="ECO:0000256" key="2">
    <source>
        <dbReference type="ARBA" id="ARBA00022723"/>
    </source>
</evidence>
<sequence length="223" mass="24799">MMGTSSGHAGSLLSVYHALEAHYGPQDWWPGDSPFEIMVGAVLTQNTAWSNVEKAIANLKAADCLDPGRITTLPAADLAELIRPSGYFNVKAKRLRHFCSWYLEQGGHGTCSQWDTPALRRALLSINGIGPETADDILLYAFQRPIFVIDAYTRRIFSRLGFFVEDLPYESLRAGFEAALPTDGDLFNEYHALIVHHGKDICRKRPRCGLCCLRVRCINSGLN</sequence>
<evidence type="ECO:0000256" key="1">
    <source>
        <dbReference type="ARBA" id="ARBA00022485"/>
    </source>
</evidence>
<evidence type="ECO:0000313" key="7">
    <source>
        <dbReference type="EMBL" id="VFJ57339.1"/>
    </source>
</evidence>
<dbReference type="Gene3D" id="1.10.1670.10">
    <property type="entry name" value="Helix-hairpin-Helix base-excision DNA repair enzymes (C-terminal)"/>
    <property type="match status" value="1"/>
</dbReference>
<proteinExistence type="predicted"/>
<dbReference type="InterPro" id="IPR011257">
    <property type="entry name" value="DNA_glycosylase"/>
</dbReference>
<dbReference type="GO" id="GO:0006284">
    <property type="term" value="P:base-excision repair"/>
    <property type="evidence" value="ECO:0007669"/>
    <property type="project" value="InterPro"/>
</dbReference>
<dbReference type="GO" id="GO:0003824">
    <property type="term" value="F:catalytic activity"/>
    <property type="evidence" value="ECO:0007669"/>
    <property type="project" value="InterPro"/>
</dbReference>
<keyword evidence="2" id="KW-0479">Metal-binding</keyword>
<accession>A0A450STF8</accession>
<dbReference type="AlphaFoldDB" id="A0A450STF8"/>
<feature type="domain" description="HhH-GPD" evidence="5">
    <location>
        <begin position="43"/>
        <end position="200"/>
    </location>
</feature>
<name>A0A450STF8_9GAMM</name>